<protein>
    <submittedName>
        <fullName evidence="1">Uncharacterized protein</fullName>
    </submittedName>
</protein>
<proteinExistence type="predicted"/>
<accession>A0A9P7G2M9</accession>
<gene>
    <name evidence="1" type="ORF">DXG03_004455</name>
</gene>
<dbReference type="OrthoDB" id="3365698at2759"/>
<organism evidence="1 2">
    <name type="scientific">Asterophora parasitica</name>
    <dbReference type="NCBI Taxonomy" id="117018"/>
    <lineage>
        <taxon>Eukaryota</taxon>
        <taxon>Fungi</taxon>
        <taxon>Dikarya</taxon>
        <taxon>Basidiomycota</taxon>
        <taxon>Agaricomycotina</taxon>
        <taxon>Agaricomycetes</taxon>
        <taxon>Agaricomycetidae</taxon>
        <taxon>Agaricales</taxon>
        <taxon>Tricholomatineae</taxon>
        <taxon>Lyophyllaceae</taxon>
        <taxon>Asterophora</taxon>
    </lineage>
</organism>
<evidence type="ECO:0000313" key="1">
    <source>
        <dbReference type="EMBL" id="KAG5641674.1"/>
    </source>
</evidence>
<reference evidence="1" key="2">
    <citation type="submission" date="2021-10" db="EMBL/GenBank/DDBJ databases">
        <title>Phylogenomics reveals ancestral predisposition of the termite-cultivated fungus Termitomyces towards a domesticated lifestyle.</title>
        <authorList>
            <person name="Auxier B."/>
            <person name="Grum-Grzhimaylo A."/>
            <person name="Cardenas M.E."/>
            <person name="Lodge J.D."/>
            <person name="Laessoe T."/>
            <person name="Pedersen O."/>
            <person name="Smith M.E."/>
            <person name="Kuyper T.W."/>
            <person name="Franco-Molano E.A."/>
            <person name="Baroni T.J."/>
            <person name="Aanen D.K."/>
        </authorList>
    </citation>
    <scope>NUCLEOTIDE SEQUENCE</scope>
    <source>
        <strain evidence="1">AP01</strain>
        <tissue evidence="1">Mycelium</tissue>
    </source>
</reference>
<dbReference type="AlphaFoldDB" id="A0A9P7G2M9"/>
<sequence length="429" mass="47869">MLIDKKHLDVHEKVPTDAGSRNDITLLPHEIASSKVLLHDYEAALLELDREIAPLLARGAHIEEHLHTFRVAVAPHKRNPVELLNRIFAECEPDPLHVDDQPIPLDTRHPWVLGQADAPSRHLYDVLPPCASTTLEIKNSGSATSAAVIIPQVHNLDIQLKTVEFKSLFDHLPADIFENLETLHIYLTWTSRNQGVPMVLTEALSSAENPRSLTLGCDDKIIPQALSLDFPWRQIVSLDISGVDCLHVVAMSKYIQQFKSLQSPIIMLTDHADTIAESQVVVQAFQSIQLEAWARLVFLDLMAAKIADAATIEQLLHQCVQLVRFHSTVPGHAPSLDVRGRDIVLPHLTSLRLANIQASWIFQCLIVPWLKEMTHENLSTEENWNLDISTVHEMISSSGRSVHAWVETSVGDGFAKMVNVVIVRSNSVV</sequence>
<reference evidence="1" key="1">
    <citation type="submission" date="2020-07" db="EMBL/GenBank/DDBJ databases">
        <authorList>
            <person name="Nieuwenhuis M."/>
            <person name="Van De Peppel L.J.J."/>
        </authorList>
    </citation>
    <scope>NUCLEOTIDE SEQUENCE</scope>
    <source>
        <strain evidence="1">AP01</strain>
        <tissue evidence="1">Mycelium</tissue>
    </source>
</reference>
<dbReference type="Proteomes" id="UP000775547">
    <property type="component" value="Unassembled WGS sequence"/>
</dbReference>
<name>A0A9P7G2M9_9AGAR</name>
<dbReference type="EMBL" id="JABCKV010000268">
    <property type="protein sequence ID" value="KAG5641674.1"/>
    <property type="molecule type" value="Genomic_DNA"/>
</dbReference>
<comment type="caution">
    <text evidence="1">The sequence shown here is derived from an EMBL/GenBank/DDBJ whole genome shotgun (WGS) entry which is preliminary data.</text>
</comment>
<evidence type="ECO:0000313" key="2">
    <source>
        <dbReference type="Proteomes" id="UP000775547"/>
    </source>
</evidence>
<keyword evidence="2" id="KW-1185">Reference proteome</keyword>